<dbReference type="PANTHER" id="PTHR23513:SF11">
    <property type="entry name" value="STAPHYLOFERRIN A TRANSPORTER"/>
    <property type="match status" value="1"/>
</dbReference>
<accession>A0A1H6HV09</accession>
<evidence type="ECO:0000256" key="5">
    <source>
        <dbReference type="ARBA" id="ARBA00022989"/>
    </source>
</evidence>
<dbReference type="GO" id="GO:0022857">
    <property type="term" value="F:transmembrane transporter activity"/>
    <property type="evidence" value="ECO:0007669"/>
    <property type="project" value="InterPro"/>
</dbReference>
<protein>
    <submittedName>
        <fullName evidence="9">Predicted arabinose efflux permease, MFS family</fullName>
    </submittedName>
</protein>
<evidence type="ECO:0000256" key="1">
    <source>
        <dbReference type="ARBA" id="ARBA00004651"/>
    </source>
</evidence>
<dbReference type="PROSITE" id="PS50850">
    <property type="entry name" value="MFS"/>
    <property type="match status" value="1"/>
</dbReference>
<evidence type="ECO:0000259" key="8">
    <source>
        <dbReference type="PROSITE" id="PS50850"/>
    </source>
</evidence>
<evidence type="ECO:0000256" key="6">
    <source>
        <dbReference type="ARBA" id="ARBA00023136"/>
    </source>
</evidence>
<dbReference type="CDD" id="cd06173">
    <property type="entry name" value="MFS_MefA_like"/>
    <property type="match status" value="1"/>
</dbReference>
<keyword evidence="5 7" id="KW-1133">Transmembrane helix</keyword>
<name>A0A1H6HV09_CHRCI</name>
<dbReference type="InterPro" id="IPR010290">
    <property type="entry name" value="TM_effector"/>
</dbReference>
<proteinExistence type="predicted"/>
<keyword evidence="3" id="KW-1003">Cell membrane</keyword>
<keyword evidence="4 7" id="KW-0812">Transmembrane</keyword>
<keyword evidence="2" id="KW-0813">Transport</keyword>
<gene>
    <name evidence="9" type="ORF">SAMN05421593_3535</name>
</gene>
<feature type="transmembrane region" description="Helical" evidence="7">
    <location>
        <begin position="379"/>
        <end position="397"/>
    </location>
</feature>
<feature type="transmembrane region" description="Helical" evidence="7">
    <location>
        <begin position="83"/>
        <end position="103"/>
    </location>
</feature>
<dbReference type="EMBL" id="FNWQ01000004">
    <property type="protein sequence ID" value="SEH37966.1"/>
    <property type="molecule type" value="Genomic_DNA"/>
</dbReference>
<evidence type="ECO:0000256" key="7">
    <source>
        <dbReference type="SAM" id="Phobius"/>
    </source>
</evidence>
<evidence type="ECO:0000313" key="10">
    <source>
        <dbReference type="Proteomes" id="UP000198561"/>
    </source>
</evidence>
<evidence type="ECO:0000313" key="9">
    <source>
        <dbReference type="EMBL" id="SEH37966.1"/>
    </source>
</evidence>
<dbReference type="Gene3D" id="1.20.1250.20">
    <property type="entry name" value="MFS general substrate transporter like domains"/>
    <property type="match status" value="1"/>
</dbReference>
<feature type="transmembrane region" description="Helical" evidence="7">
    <location>
        <begin position="227"/>
        <end position="244"/>
    </location>
</feature>
<dbReference type="InterPro" id="IPR020846">
    <property type="entry name" value="MFS_dom"/>
</dbReference>
<keyword evidence="6 7" id="KW-0472">Membrane</keyword>
<feature type="transmembrane region" description="Helical" evidence="7">
    <location>
        <begin position="264"/>
        <end position="284"/>
    </location>
</feature>
<dbReference type="Proteomes" id="UP000198561">
    <property type="component" value="Unassembled WGS sequence"/>
</dbReference>
<comment type="subcellular location">
    <subcellularLocation>
        <location evidence="1">Cell membrane</location>
        <topology evidence="1">Multi-pass membrane protein</topology>
    </subcellularLocation>
</comment>
<reference evidence="9 10" key="1">
    <citation type="submission" date="2016-10" db="EMBL/GenBank/DDBJ databases">
        <authorList>
            <person name="de Groot N.N."/>
        </authorList>
    </citation>
    <scope>NUCLEOTIDE SEQUENCE [LARGE SCALE GENOMIC DNA]</scope>
    <source>
        <strain evidence="9 10">DSM 23031</strain>
    </source>
</reference>
<sequence length="427" mass="46652">MSKISNISTFRAFRSTNYTLYFFGRSVSQFGTWMQRTAVVWVVYSMTQSAFMLGLTIFAEQFPSFLFSAFGGVAADRYNRYKIIQITQILSLIQASLLAFLVMTGHQNIWSFIVLSVFLGIINAYDIPARQAMINEVVTDDEDLPSALSLSAAMASIAKLAGPALSGIILQKFGAGTCFLINAASFAAVMVSISLMKIKIIPKKPVKKGTFTELAEGFRYLRKEPSISLVIIMLSITGLLILPYDTLIPVYAKEIFKGDAETFGYISSFIGIGAVLGTVFLASLKKGASMRNILILSTAILSIGLICFSYATNFYWSMFFAALTGLGGVAQFTTCNIIVQSEVIPEMRSRAISILLTAIFGMLPVGSVLIGFVSEKIGAPKTLLLEGLAGILIAVAFRRLLFKKNKTLALNSQLLEESEEQFINKIP</sequence>
<dbReference type="InterPro" id="IPR036259">
    <property type="entry name" value="MFS_trans_sf"/>
</dbReference>
<feature type="transmembrane region" description="Helical" evidence="7">
    <location>
        <begin position="109"/>
        <end position="127"/>
    </location>
</feature>
<evidence type="ECO:0000256" key="4">
    <source>
        <dbReference type="ARBA" id="ARBA00022692"/>
    </source>
</evidence>
<feature type="transmembrane region" description="Helical" evidence="7">
    <location>
        <begin position="293"/>
        <end position="312"/>
    </location>
</feature>
<dbReference type="SUPFAM" id="SSF103473">
    <property type="entry name" value="MFS general substrate transporter"/>
    <property type="match status" value="1"/>
</dbReference>
<dbReference type="OrthoDB" id="9775268at2"/>
<feature type="domain" description="Major facilitator superfamily (MFS) profile" evidence="8">
    <location>
        <begin position="17"/>
        <end position="406"/>
    </location>
</feature>
<dbReference type="PANTHER" id="PTHR23513">
    <property type="entry name" value="INTEGRAL MEMBRANE EFFLUX PROTEIN-RELATED"/>
    <property type="match status" value="1"/>
</dbReference>
<organism evidence="9 10">
    <name type="scientific">Chryseobacterium culicis</name>
    <dbReference type="NCBI Taxonomy" id="680127"/>
    <lineage>
        <taxon>Bacteria</taxon>
        <taxon>Pseudomonadati</taxon>
        <taxon>Bacteroidota</taxon>
        <taxon>Flavobacteriia</taxon>
        <taxon>Flavobacteriales</taxon>
        <taxon>Weeksellaceae</taxon>
        <taxon>Chryseobacterium group</taxon>
        <taxon>Chryseobacterium</taxon>
    </lineage>
</organism>
<dbReference type="Pfam" id="PF05977">
    <property type="entry name" value="MFS_3"/>
    <property type="match status" value="1"/>
</dbReference>
<evidence type="ECO:0000256" key="3">
    <source>
        <dbReference type="ARBA" id="ARBA00022475"/>
    </source>
</evidence>
<feature type="transmembrane region" description="Helical" evidence="7">
    <location>
        <begin position="351"/>
        <end position="373"/>
    </location>
</feature>
<dbReference type="STRING" id="680127.SAMN05421593_3535"/>
<dbReference type="GO" id="GO:0005886">
    <property type="term" value="C:plasma membrane"/>
    <property type="evidence" value="ECO:0007669"/>
    <property type="project" value="UniProtKB-SubCell"/>
</dbReference>
<dbReference type="RefSeq" id="WP_089694098.1">
    <property type="nucleotide sequence ID" value="NZ_FNWQ01000004.1"/>
</dbReference>
<feature type="transmembrane region" description="Helical" evidence="7">
    <location>
        <begin position="179"/>
        <end position="198"/>
    </location>
</feature>
<evidence type="ECO:0000256" key="2">
    <source>
        <dbReference type="ARBA" id="ARBA00022448"/>
    </source>
</evidence>
<dbReference type="AlphaFoldDB" id="A0A1H6HV09"/>
<feature type="transmembrane region" description="Helical" evidence="7">
    <location>
        <begin position="318"/>
        <end position="339"/>
    </location>
</feature>